<dbReference type="GO" id="GO:0006397">
    <property type="term" value="P:mRNA processing"/>
    <property type="evidence" value="ECO:0007669"/>
    <property type="project" value="InterPro"/>
</dbReference>
<dbReference type="Proteomes" id="UP000650833">
    <property type="component" value="Unassembled WGS sequence"/>
</dbReference>
<evidence type="ECO:0000313" key="3">
    <source>
        <dbReference type="EMBL" id="KAG2190975.1"/>
    </source>
</evidence>
<feature type="compositionally biased region" description="Basic and acidic residues" evidence="1">
    <location>
        <begin position="619"/>
        <end position="635"/>
    </location>
</feature>
<feature type="region of interest" description="Disordered" evidence="1">
    <location>
        <begin position="619"/>
        <end position="646"/>
    </location>
</feature>
<feature type="compositionally biased region" description="Acidic residues" evidence="1">
    <location>
        <begin position="852"/>
        <end position="861"/>
    </location>
</feature>
<sequence length="984" mass="111774">MSNSSGKGGKSTTENFVVFGTAFPETTEKDRRAGRTDAGQFVPTWKQEARDEQGRRRFHGAFTGGFSAGYFNTVGSKEGWTPTNYVSSRNARNERKEARAEDYMDEEDLEAMAGARKLVATEEFDILGGTERELAARRKQQQEEEARGSGLDFLGSSLINMFGPPRDSVGVRLLRKMGWRPGQGIGPRVRRRIDQEKEEEEDNDEDDDALNDITFAPRDTPIENFQAKRDTYGLGFDLSSSVPEVAEMKRLRELARQKEMSGEEVDRKNRSSFGVIDNAGRKVEAFGLGALEDDEDEEDVYRTDTTNYHTSLYDDEGGLTKDQMKMQLMKRKRQQMEEVDQSKHLLKCSDGRPPLKGFHVTDKTQQIGKWHAPPKVPADFTGQHVVKTEQENNETNAPKISKESLFSFEERGNALGEKPIEQRSVFDYMPKHSKDKLDQAVSYFIDIGKDKSQLSEFPTIPKDVAKLALQGFMPFGDNLKKQARYRSYLENQAGMLSENGIPKTVLPIPEGLTYEIGMKETDEFAKAARIFRPISAMMSGRFTSASETSKNVEVVNFEGGLKTEEQYRKEKEQRIKETPKPEKKQLSQEAEAAAMKMFGNLTRTVKPFYPNRLVCKRFNVKDPHPNHDHTADKAAGRTQSGNKDALSKESMETILNERLPLQKFTSVSEMTESLAQPDDDPMMKAVVPKPSQRSEDSAAPTTGIETAKKEENEDEDGGPPLDYERPSMDIFKAIFDDSDLEDEEEEEIEEKRENNKLATTTTTTTTTLNQDDFIGPPMPPKPATADIPITTSSSSSVLPKDEPFRPMFKRASERKDQSTSSLLPEVISEQVVVQPFKPRSSRQKRRQINVFDGEEEEEEKDEDRHKKRERSRNRSRSRSPSRSRDRKSSSKRRSKSRRDRDDERESRHGSSSSKRHRDSKKRKSESSSSSSRHKHHKSSRHNKQEQDDLEAFWVEKAESSNVAQKSDKTTKIQKGGRMSAADMW</sequence>
<protein>
    <recommendedName>
        <fullName evidence="2">G-patch domain-containing protein</fullName>
    </recommendedName>
</protein>
<gene>
    <name evidence="3" type="ORF">INT46_006444</name>
</gene>
<dbReference type="PANTHER" id="PTHR13384">
    <property type="entry name" value="G PATCH DOMAIN-CONTAINING PROTEIN 1"/>
    <property type="match status" value="1"/>
</dbReference>
<feature type="compositionally biased region" description="Acidic residues" evidence="1">
    <location>
        <begin position="196"/>
        <end position="210"/>
    </location>
</feature>
<reference evidence="3" key="1">
    <citation type="submission" date="2020-12" db="EMBL/GenBank/DDBJ databases">
        <title>Metabolic potential, ecology and presence of endohyphal bacteria is reflected in genomic diversity of Mucoromycotina.</title>
        <authorList>
            <person name="Muszewska A."/>
            <person name="Okrasinska A."/>
            <person name="Steczkiewicz K."/>
            <person name="Drgas O."/>
            <person name="Orlowska M."/>
            <person name="Perlinska-Lenart U."/>
            <person name="Aleksandrzak-Piekarczyk T."/>
            <person name="Szatraj K."/>
            <person name="Zielenkiewicz U."/>
            <person name="Pilsyk S."/>
            <person name="Malc E."/>
            <person name="Mieczkowski P."/>
            <person name="Kruszewska J.S."/>
            <person name="Biernat P."/>
            <person name="Pawlowska J."/>
        </authorList>
    </citation>
    <scope>NUCLEOTIDE SEQUENCE</scope>
    <source>
        <strain evidence="3">CBS 226.32</strain>
    </source>
</reference>
<evidence type="ECO:0000313" key="4">
    <source>
        <dbReference type="Proteomes" id="UP000650833"/>
    </source>
</evidence>
<feature type="compositionally biased region" description="Basic and acidic residues" evidence="1">
    <location>
        <begin position="565"/>
        <end position="586"/>
    </location>
</feature>
<feature type="compositionally biased region" description="Basic residues" evidence="1">
    <location>
        <begin position="913"/>
        <end position="923"/>
    </location>
</feature>
<dbReference type="Pfam" id="PF07713">
    <property type="entry name" value="DUF1604"/>
    <property type="match status" value="1"/>
</dbReference>
<feature type="region of interest" description="Disordered" evidence="1">
    <location>
        <begin position="565"/>
        <end position="588"/>
    </location>
</feature>
<dbReference type="Pfam" id="PF26093">
    <property type="entry name" value="HTH_TGH"/>
    <property type="match status" value="1"/>
</dbReference>
<feature type="domain" description="G-patch" evidence="2">
    <location>
        <begin position="166"/>
        <end position="186"/>
    </location>
</feature>
<dbReference type="PANTHER" id="PTHR13384:SF19">
    <property type="entry name" value="G PATCH DOMAIN-CONTAINING PROTEIN 1"/>
    <property type="match status" value="1"/>
</dbReference>
<dbReference type="AlphaFoldDB" id="A0A8H7QF46"/>
<feature type="region of interest" description="Disordered" evidence="1">
    <location>
        <begin position="184"/>
        <end position="215"/>
    </location>
</feature>
<evidence type="ECO:0000259" key="2">
    <source>
        <dbReference type="PROSITE" id="PS50174"/>
    </source>
</evidence>
<dbReference type="Pfam" id="PF01585">
    <property type="entry name" value="G-patch"/>
    <property type="match status" value="1"/>
</dbReference>
<dbReference type="EMBL" id="JAEPRC010000883">
    <property type="protein sequence ID" value="KAG2190975.1"/>
    <property type="molecule type" value="Genomic_DNA"/>
</dbReference>
<dbReference type="GO" id="GO:0005634">
    <property type="term" value="C:nucleus"/>
    <property type="evidence" value="ECO:0007669"/>
    <property type="project" value="TreeGrafter"/>
</dbReference>
<feature type="compositionally biased region" description="Basic residues" evidence="1">
    <location>
        <begin position="931"/>
        <end position="941"/>
    </location>
</feature>
<dbReference type="InterPro" id="IPR000467">
    <property type="entry name" value="G_patch_dom"/>
</dbReference>
<feature type="compositionally biased region" description="Basic and acidic residues" evidence="1">
    <location>
        <begin position="26"/>
        <end position="35"/>
    </location>
</feature>
<feature type="compositionally biased region" description="Basic and acidic residues" evidence="1">
    <location>
        <begin position="898"/>
        <end position="908"/>
    </location>
</feature>
<dbReference type="GO" id="GO:0003723">
    <property type="term" value="F:RNA binding"/>
    <property type="evidence" value="ECO:0007669"/>
    <property type="project" value="TreeGrafter"/>
</dbReference>
<accession>A0A8H7QF46</accession>
<evidence type="ECO:0000256" key="1">
    <source>
        <dbReference type="SAM" id="MobiDB-lite"/>
    </source>
</evidence>
<feature type="compositionally biased region" description="Acidic residues" evidence="1">
    <location>
        <begin position="736"/>
        <end position="748"/>
    </location>
</feature>
<keyword evidence="4" id="KW-1185">Reference proteome</keyword>
<dbReference type="OrthoDB" id="20507at2759"/>
<feature type="region of interest" description="Disordered" evidence="1">
    <location>
        <begin position="670"/>
        <end position="984"/>
    </location>
</feature>
<feature type="compositionally biased region" description="Basic and acidic residues" evidence="1">
    <location>
        <begin position="799"/>
        <end position="817"/>
    </location>
</feature>
<feature type="region of interest" description="Disordered" evidence="1">
    <location>
        <begin position="23"/>
        <end position="54"/>
    </location>
</feature>
<dbReference type="InterPro" id="IPR011666">
    <property type="entry name" value="DUF1604"/>
</dbReference>
<organism evidence="3 4">
    <name type="scientific">Mucor plumbeus</name>
    <dbReference type="NCBI Taxonomy" id="97098"/>
    <lineage>
        <taxon>Eukaryota</taxon>
        <taxon>Fungi</taxon>
        <taxon>Fungi incertae sedis</taxon>
        <taxon>Mucoromycota</taxon>
        <taxon>Mucoromycotina</taxon>
        <taxon>Mucoromycetes</taxon>
        <taxon>Mucorales</taxon>
        <taxon>Mucorineae</taxon>
        <taxon>Mucoraceae</taxon>
        <taxon>Mucor</taxon>
    </lineage>
</organism>
<dbReference type="PROSITE" id="PS50174">
    <property type="entry name" value="G_PATCH"/>
    <property type="match status" value="1"/>
</dbReference>
<comment type="caution">
    <text evidence="3">The sequence shown here is derived from an EMBL/GenBank/DDBJ whole genome shotgun (WGS) entry which is preliminary data.</text>
</comment>
<proteinExistence type="predicted"/>
<name>A0A8H7QF46_9FUNG</name>
<feature type="compositionally biased region" description="Basic residues" evidence="1">
    <location>
        <begin position="865"/>
        <end position="881"/>
    </location>
</feature>